<comment type="caution">
    <text evidence="1">The sequence shown here is derived from an EMBL/GenBank/DDBJ whole genome shotgun (WGS) entry which is preliminary data.</text>
</comment>
<accession>M6D482</accession>
<dbReference type="Proteomes" id="UP000011988">
    <property type="component" value="Unassembled WGS sequence"/>
</dbReference>
<reference evidence="1 2" key="1">
    <citation type="submission" date="2013-01" db="EMBL/GenBank/DDBJ databases">
        <authorList>
            <person name="Harkins D.M."/>
            <person name="Durkin A.S."/>
            <person name="Brinkac L.M."/>
            <person name="Haft D.H."/>
            <person name="Selengut J.D."/>
            <person name="Sanka R."/>
            <person name="DePew J."/>
            <person name="Purushe J."/>
            <person name="Galloway R.L."/>
            <person name="Vinetz J.M."/>
            <person name="Sutton G.G."/>
            <person name="Nierman W.C."/>
            <person name="Fouts D.E."/>
        </authorList>
    </citation>
    <scope>NUCLEOTIDE SEQUENCE [LARGE SCALE GENOMIC DNA]</scope>
    <source>
        <strain evidence="1 2">79601</strain>
    </source>
</reference>
<evidence type="ECO:0000313" key="1">
    <source>
        <dbReference type="EMBL" id="EMJ96013.1"/>
    </source>
</evidence>
<proteinExistence type="predicted"/>
<sequence length="47" mass="5695">MKLKFHSLPNDPSRMRHLFQWTLQREFLGTGTFFQIEFKSSSRIHRG</sequence>
<gene>
    <name evidence="1" type="ORF">LEP1GSC194_0404</name>
</gene>
<name>M6D482_9LEPT</name>
<dbReference type="AlphaFoldDB" id="M6D482"/>
<protein>
    <submittedName>
        <fullName evidence="1">Uncharacterized protein</fullName>
    </submittedName>
</protein>
<evidence type="ECO:0000313" key="2">
    <source>
        <dbReference type="Proteomes" id="UP000011988"/>
    </source>
</evidence>
<organism evidence="1 2">
    <name type="scientific">Leptospira alstonii serovar Sichuan str. 79601</name>
    <dbReference type="NCBI Taxonomy" id="1218565"/>
    <lineage>
        <taxon>Bacteria</taxon>
        <taxon>Pseudomonadati</taxon>
        <taxon>Spirochaetota</taxon>
        <taxon>Spirochaetia</taxon>
        <taxon>Leptospirales</taxon>
        <taxon>Leptospiraceae</taxon>
        <taxon>Leptospira</taxon>
    </lineage>
</organism>
<dbReference type="EMBL" id="ANIK01000028">
    <property type="protein sequence ID" value="EMJ96013.1"/>
    <property type="molecule type" value="Genomic_DNA"/>
</dbReference>